<name>A0A1Q2MJE0_9BACT</name>
<keyword evidence="1" id="KW-0175">Coiled coil</keyword>
<dbReference type="AlphaFoldDB" id="A0A1Q2MJE0"/>
<evidence type="ECO:0000256" key="1">
    <source>
        <dbReference type="SAM" id="Coils"/>
    </source>
</evidence>
<organism evidence="2 3">
    <name type="scientific">Limihaloglobus sulfuriphilus</name>
    <dbReference type="NCBI Taxonomy" id="1851148"/>
    <lineage>
        <taxon>Bacteria</taxon>
        <taxon>Pseudomonadati</taxon>
        <taxon>Planctomycetota</taxon>
        <taxon>Phycisphaerae</taxon>
        <taxon>Sedimentisphaerales</taxon>
        <taxon>Sedimentisphaeraceae</taxon>
        <taxon>Limihaloglobus</taxon>
    </lineage>
</organism>
<dbReference type="EMBL" id="CP019646">
    <property type="protein sequence ID" value="AQQ72572.1"/>
    <property type="molecule type" value="Genomic_DNA"/>
</dbReference>
<sequence length="185" mass="21282">MSILVRKINRAKWRLTDKQTVADLRGDAVTSCLRTSGDKLSVWKFDDDDCEKIKYESILALMTGSSKNTIDDTIHVVFLNSKDLKEEGLELGEQKGDTYVKDLVDAHRNIENLNYFKLGKLAELILKQIDTKNVHRINSSKIVNLLINAIEQKRLEFQDLNENLQAKLIEKCKNKNIDIDEITNY</sequence>
<reference evidence="3" key="1">
    <citation type="submission" date="2017-02" db="EMBL/GenBank/DDBJ databases">
        <title>Comparative genomics and description of representatives of a novel lineage of planctomycetes thriving in anoxic sediments.</title>
        <authorList>
            <person name="Spring S."/>
            <person name="Bunk B."/>
            <person name="Sproer C."/>
        </authorList>
    </citation>
    <scope>NUCLEOTIDE SEQUENCE [LARGE SCALE GENOMIC DNA]</scope>
    <source>
        <strain evidence="3">SM-Chi-D1</strain>
    </source>
</reference>
<evidence type="ECO:0000313" key="2">
    <source>
        <dbReference type="EMBL" id="AQQ72572.1"/>
    </source>
</evidence>
<keyword evidence="3" id="KW-1185">Reference proteome</keyword>
<evidence type="ECO:0000313" key="3">
    <source>
        <dbReference type="Proteomes" id="UP000188181"/>
    </source>
</evidence>
<protein>
    <submittedName>
        <fullName evidence="2">Uncharacterized protein</fullName>
    </submittedName>
</protein>
<proteinExistence type="predicted"/>
<dbReference type="KEGG" id="pbas:SMSP2_02962"/>
<gene>
    <name evidence="2" type="ORF">SMSP2_02962</name>
</gene>
<dbReference type="RefSeq" id="WP_146684751.1">
    <property type="nucleotide sequence ID" value="NZ_CP019646.1"/>
</dbReference>
<feature type="coiled-coil region" evidence="1">
    <location>
        <begin position="143"/>
        <end position="170"/>
    </location>
</feature>
<accession>A0A1Q2MJE0</accession>
<dbReference type="OrthoDB" id="1493284at2"/>
<dbReference type="STRING" id="1851148.SMSP2_02962"/>
<dbReference type="Proteomes" id="UP000188181">
    <property type="component" value="Chromosome"/>
</dbReference>